<evidence type="ECO:0000256" key="4">
    <source>
        <dbReference type="ARBA" id="ARBA00022737"/>
    </source>
</evidence>
<dbReference type="GO" id="GO:0016020">
    <property type="term" value="C:membrane"/>
    <property type="evidence" value="ECO:0007669"/>
    <property type="project" value="UniProtKB-SubCell"/>
</dbReference>
<dbReference type="Proteomes" id="UP000289738">
    <property type="component" value="Chromosome A07"/>
</dbReference>
<keyword evidence="5" id="KW-0472">Membrane</keyword>
<dbReference type="Pfam" id="PF13855">
    <property type="entry name" value="LRR_8"/>
    <property type="match status" value="1"/>
</dbReference>
<dbReference type="Pfam" id="PF00560">
    <property type="entry name" value="LRR_1"/>
    <property type="match status" value="3"/>
</dbReference>
<comment type="subcellular location">
    <subcellularLocation>
        <location evidence="1">Membrane</location>
    </subcellularLocation>
</comment>
<dbReference type="STRING" id="3818.A0A445C358"/>
<keyword evidence="6" id="KW-0325">Glycoprotein</keyword>
<keyword evidence="4" id="KW-0677">Repeat</keyword>
<dbReference type="FunFam" id="3.80.10.10:FF:000041">
    <property type="entry name" value="LRR receptor-like serine/threonine-protein kinase ERECTA"/>
    <property type="match status" value="1"/>
</dbReference>
<protein>
    <recommendedName>
        <fullName evidence="9">Non-specific serine/threonine protein kinase</fullName>
    </recommendedName>
</protein>
<dbReference type="Gene3D" id="3.80.10.10">
    <property type="entry name" value="Ribonuclease Inhibitor"/>
    <property type="match status" value="1"/>
</dbReference>
<evidence type="ECO:0000313" key="8">
    <source>
        <dbReference type="Proteomes" id="UP000289738"/>
    </source>
</evidence>
<dbReference type="AlphaFoldDB" id="A0A445C358"/>
<evidence type="ECO:0000313" key="7">
    <source>
        <dbReference type="EMBL" id="RYR45362.1"/>
    </source>
</evidence>
<dbReference type="InterPro" id="IPR001611">
    <property type="entry name" value="Leu-rich_rpt"/>
</dbReference>
<gene>
    <name evidence="7" type="ORF">Ahy_A07g031201</name>
</gene>
<evidence type="ECO:0000256" key="1">
    <source>
        <dbReference type="ARBA" id="ARBA00004370"/>
    </source>
</evidence>
<evidence type="ECO:0000256" key="3">
    <source>
        <dbReference type="ARBA" id="ARBA00022729"/>
    </source>
</evidence>
<comment type="caution">
    <text evidence="7">The sequence shown here is derived from an EMBL/GenBank/DDBJ whole genome shotgun (WGS) entry which is preliminary data.</text>
</comment>
<organism evidence="7 8">
    <name type="scientific">Arachis hypogaea</name>
    <name type="common">Peanut</name>
    <dbReference type="NCBI Taxonomy" id="3818"/>
    <lineage>
        <taxon>Eukaryota</taxon>
        <taxon>Viridiplantae</taxon>
        <taxon>Streptophyta</taxon>
        <taxon>Embryophyta</taxon>
        <taxon>Tracheophyta</taxon>
        <taxon>Spermatophyta</taxon>
        <taxon>Magnoliopsida</taxon>
        <taxon>eudicotyledons</taxon>
        <taxon>Gunneridae</taxon>
        <taxon>Pentapetalae</taxon>
        <taxon>rosids</taxon>
        <taxon>fabids</taxon>
        <taxon>Fabales</taxon>
        <taxon>Fabaceae</taxon>
        <taxon>Papilionoideae</taxon>
        <taxon>50 kb inversion clade</taxon>
        <taxon>dalbergioids sensu lato</taxon>
        <taxon>Dalbergieae</taxon>
        <taxon>Pterocarpus clade</taxon>
        <taxon>Arachis</taxon>
    </lineage>
</organism>
<dbReference type="PRINTS" id="PR00019">
    <property type="entry name" value="LEURICHRPT"/>
</dbReference>
<dbReference type="EMBL" id="SDMP01000007">
    <property type="protein sequence ID" value="RYR45362.1"/>
    <property type="molecule type" value="Genomic_DNA"/>
</dbReference>
<accession>A0A445C358</accession>
<dbReference type="SUPFAM" id="SSF52058">
    <property type="entry name" value="L domain-like"/>
    <property type="match status" value="1"/>
</dbReference>
<keyword evidence="3" id="KW-0732">Signal</keyword>
<name>A0A445C358_ARAHY</name>
<sequence length="212" mass="23559">MAINRWFLIDEWHTNTILQLNNLDGSFPSLFSNLQYLTYLDLSHNAFSGPITSLLTNLQHVTYLDLSYNEFSGSIPSFLANLQHLTHLDLSFNAFSGPVPNFLGQLTKLQKLILSNNNLGGKLLLSSLANYSTQIFILDCSHNKFQGPLPNTITDLSNNQFTGHMSAISSHSLQALSLCGNKLQGNVPESMFNLALVCYSTLELFMVGLDRV</sequence>
<proteinExistence type="predicted"/>
<evidence type="ECO:0000256" key="6">
    <source>
        <dbReference type="ARBA" id="ARBA00023180"/>
    </source>
</evidence>
<keyword evidence="2" id="KW-0433">Leucine-rich repeat</keyword>
<evidence type="ECO:0000256" key="2">
    <source>
        <dbReference type="ARBA" id="ARBA00022614"/>
    </source>
</evidence>
<evidence type="ECO:0008006" key="9">
    <source>
        <dbReference type="Google" id="ProtNLM"/>
    </source>
</evidence>
<dbReference type="InterPro" id="IPR032675">
    <property type="entry name" value="LRR_dom_sf"/>
</dbReference>
<dbReference type="PANTHER" id="PTHR47988">
    <property type="entry name" value="SOMATIC EMBRYOGENESIS RECEPTOR KINASE 1"/>
    <property type="match status" value="1"/>
</dbReference>
<reference evidence="7 8" key="1">
    <citation type="submission" date="2019-01" db="EMBL/GenBank/DDBJ databases">
        <title>Sequencing of cultivated peanut Arachis hypogaea provides insights into genome evolution and oil improvement.</title>
        <authorList>
            <person name="Chen X."/>
        </authorList>
    </citation>
    <scope>NUCLEOTIDE SEQUENCE [LARGE SCALE GENOMIC DNA]</scope>
    <source>
        <strain evidence="8">cv. Fuhuasheng</strain>
        <tissue evidence="7">Leaves</tissue>
    </source>
</reference>
<keyword evidence="8" id="KW-1185">Reference proteome</keyword>
<evidence type="ECO:0000256" key="5">
    <source>
        <dbReference type="ARBA" id="ARBA00023136"/>
    </source>
</evidence>